<dbReference type="GO" id="GO:0016987">
    <property type="term" value="F:sigma factor activity"/>
    <property type="evidence" value="ECO:0007669"/>
    <property type="project" value="UniProtKB-KW"/>
</dbReference>
<evidence type="ECO:0000256" key="3">
    <source>
        <dbReference type="ARBA" id="ARBA00023082"/>
    </source>
</evidence>
<protein>
    <recommendedName>
        <fullName evidence="6">RNA polymerase sigma factor</fullName>
    </recommendedName>
</protein>
<keyword evidence="2 6" id="KW-0805">Transcription regulation</keyword>
<dbReference type="InterPro" id="IPR013249">
    <property type="entry name" value="RNA_pol_sigma70_r4_t2"/>
</dbReference>
<dbReference type="InterPro" id="IPR007627">
    <property type="entry name" value="RNA_pol_sigma70_r2"/>
</dbReference>
<dbReference type="Gene3D" id="1.10.10.10">
    <property type="entry name" value="Winged helix-like DNA-binding domain superfamily/Winged helix DNA-binding domain"/>
    <property type="match status" value="1"/>
</dbReference>
<proteinExistence type="inferred from homology"/>
<evidence type="ECO:0000313" key="11">
    <source>
        <dbReference type="Proteomes" id="UP000278440"/>
    </source>
</evidence>
<evidence type="ECO:0000259" key="8">
    <source>
        <dbReference type="Pfam" id="PF04542"/>
    </source>
</evidence>
<dbReference type="GO" id="GO:0006352">
    <property type="term" value="P:DNA-templated transcription initiation"/>
    <property type="evidence" value="ECO:0007669"/>
    <property type="project" value="InterPro"/>
</dbReference>
<dbReference type="GO" id="GO:0006950">
    <property type="term" value="P:response to stress"/>
    <property type="evidence" value="ECO:0007669"/>
    <property type="project" value="UniProtKB-ARBA"/>
</dbReference>
<evidence type="ECO:0000256" key="5">
    <source>
        <dbReference type="ARBA" id="ARBA00023163"/>
    </source>
</evidence>
<dbReference type="Pfam" id="PF08281">
    <property type="entry name" value="Sigma70_r4_2"/>
    <property type="match status" value="1"/>
</dbReference>
<dbReference type="InterPro" id="IPR039425">
    <property type="entry name" value="RNA_pol_sigma-70-like"/>
</dbReference>
<keyword evidence="11" id="KW-1185">Reference proteome</keyword>
<evidence type="ECO:0000259" key="9">
    <source>
        <dbReference type="Pfam" id="PF08281"/>
    </source>
</evidence>
<accession>A0A495XXL4</accession>
<evidence type="ECO:0000256" key="7">
    <source>
        <dbReference type="SAM" id="MobiDB-lite"/>
    </source>
</evidence>
<dbReference type="Pfam" id="PF04542">
    <property type="entry name" value="Sigma70_r2"/>
    <property type="match status" value="1"/>
</dbReference>
<comment type="caution">
    <text evidence="10">The sequence shown here is derived from an EMBL/GenBank/DDBJ whole genome shotgun (WGS) entry which is preliminary data.</text>
</comment>
<dbReference type="NCBIfam" id="TIGR02937">
    <property type="entry name" value="sigma70-ECF"/>
    <property type="match status" value="1"/>
</dbReference>
<dbReference type="InterPro" id="IPR000838">
    <property type="entry name" value="RNA_pol_sigma70_ECF_CS"/>
</dbReference>
<evidence type="ECO:0000256" key="4">
    <source>
        <dbReference type="ARBA" id="ARBA00023125"/>
    </source>
</evidence>
<name>A0A495XXL4_9MICO</name>
<dbReference type="InterPro" id="IPR036388">
    <property type="entry name" value="WH-like_DNA-bd_sf"/>
</dbReference>
<feature type="domain" description="RNA polymerase sigma-70 region 2" evidence="8">
    <location>
        <begin position="48"/>
        <end position="114"/>
    </location>
</feature>
<dbReference type="InterPro" id="IPR014284">
    <property type="entry name" value="RNA_pol_sigma-70_dom"/>
</dbReference>
<dbReference type="GO" id="GO:0003677">
    <property type="term" value="F:DNA binding"/>
    <property type="evidence" value="ECO:0007669"/>
    <property type="project" value="UniProtKB-KW"/>
</dbReference>
<feature type="domain" description="RNA polymerase sigma factor 70 region 4 type 2" evidence="9">
    <location>
        <begin position="155"/>
        <end position="195"/>
    </location>
</feature>
<dbReference type="Proteomes" id="UP000278440">
    <property type="component" value="Unassembled WGS sequence"/>
</dbReference>
<sequence length="207" mass="23058">MHVHDDPELGPAPADTRPDALTDPPVDDDSARLAADLAAGSQDALAAMYERWGSLVHTIAYRALGDRHDAEDVTQQVFVSAWNGRHSLRPEAGSLGAWLVGITKHRIADLRTQRYRAHRNLQAVAAESVTRPTSVDDDLAERLLIVHELERIGDPRATVLRMAFIEDRSHDDIARALELPLGTVKSHVRRGLTQLRRRLEEVRRATP</sequence>
<keyword evidence="3 6" id="KW-0731">Sigma factor</keyword>
<comment type="similarity">
    <text evidence="1 6">Belongs to the sigma-70 factor family. ECF subfamily.</text>
</comment>
<dbReference type="PANTHER" id="PTHR43133">
    <property type="entry name" value="RNA POLYMERASE ECF-TYPE SIGMA FACTO"/>
    <property type="match status" value="1"/>
</dbReference>
<evidence type="ECO:0000256" key="2">
    <source>
        <dbReference type="ARBA" id="ARBA00023015"/>
    </source>
</evidence>
<evidence type="ECO:0000313" key="10">
    <source>
        <dbReference type="EMBL" id="RKT79017.1"/>
    </source>
</evidence>
<dbReference type="SUPFAM" id="SSF88659">
    <property type="entry name" value="Sigma3 and sigma4 domains of RNA polymerase sigma factors"/>
    <property type="match status" value="1"/>
</dbReference>
<dbReference type="RefSeq" id="WP_245963621.1">
    <property type="nucleotide sequence ID" value="NZ_RBXT01000001.1"/>
</dbReference>
<dbReference type="InterPro" id="IPR013324">
    <property type="entry name" value="RNA_pol_sigma_r3/r4-like"/>
</dbReference>
<evidence type="ECO:0000256" key="1">
    <source>
        <dbReference type="ARBA" id="ARBA00010641"/>
    </source>
</evidence>
<organism evidence="10 11">
    <name type="scientific">Terracoccus luteus</name>
    <dbReference type="NCBI Taxonomy" id="53356"/>
    <lineage>
        <taxon>Bacteria</taxon>
        <taxon>Bacillati</taxon>
        <taxon>Actinomycetota</taxon>
        <taxon>Actinomycetes</taxon>
        <taxon>Micrococcales</taxon>
        <taxon>Intrasporangiaceae</taxon>
        <taxon>Terracoccus</taxon>
    </lineage>
</organism>
<reference evidence="10 11" key="1">
    <citation type="submission" date="2018-10" db="EMBL/GenBank/DDBJ databases">
        <title>Sequencing the genomes of 1000 actinobacteria strains.</title>
        <authorList>
            <person name="Klenk H.-P."/>
        </authorList>
    </citation>
    <scope>NUCLEOTIDE SEQUENCE [LARGE SCALE GENOMIC DNA]</scope>
    <source>
        <strain evidence="10 11">DSM 44267</strain>
    </source>
</reference>
<dbReference type="SUPFAM" id="SSF88946">
    <property type="entry name" value="Sigma2 domain of RNA polymerase sigma factors"/>
    <property type="match status" value="1"/>
</dbReference>
<dbReference type="InterPro" id="IPR013325">
    <property type="entry name" value="RNA_pol_sigma_r2"/>
</dbReference>
<keyword evidence="4 6" id="KW-0238">DNA-binding</keyword>
<dbReference type="AlphaFoldDB" id="A0A495XXL4"/>
<evidence type="ECO:0000256" key="6">
    <source>
        <dbReference type="RuleBase" id="RU000716"/>
    </source>
</evidence>
<dbReference type="PROSITE" id="PS01063">
    <property type="entry name" value="SIGMA70_ECF"/>
    <property type="match status" value="1"/>
</dbReference>
<keyword evidence="5 6" id="KW-0804">Transcription</keyword>
<dbReference type="Gene3D" id="1.10.1740.10">
    <property type="match status" value="1"/>
</dbReference>
<feature type="region of interest" description="Disordered" evidence="7">
    <location>
        <begin position="1"/>
        <end position="29"/>
    </location>
</feature>
<dbReference type="EMBL" id="RBXT01000001">
    <property type="protein sequence ID" value="RKT79017.1"/>
    <property type="molecule type" value="Genomic_DNA"/>
</dbReference>
<gene>
    <name evidence="10" type="ORF">DFJ68_2472</name>
</gene>
<dbReference type="PANTHER" id="PTHR43133:SF62">
    <property type="entry name" value="RNA POLYMERASE SIGMA FACTOR SIGZ"/>
    <property type="match status" value="1"/>
</dbReference>